<evidence type="ECO:0000256" key="2">
    <source>
        <dbReference type="HAMAP-Rule" id="MF_01477"/>
    </source>
</evidence>
<comment type="subcellular location">
    <subcellularLocation>
        <location evidence="2">Cytoplasm</location>
    </subcellularLocation>
</comment>
<dbReference type="SUPFAM" id="SSF81301">
    <property type="entry name" value="Nucleotidyltransferase"/>
    <property type="match status" value="1"/>
</dbReference>
<dbReference type="GO" id="GO:0017148">
    <property type="term" value="P:negative regulation of translation"/>
    <property type="evidence" value="ECO:0007669"/>
    <property type="project" value="UniProtKB-UniRule"/>
</dbReference>
<dbReference type="GO" id="GO:0090071">
    <property type="term" value="P:negative regulation of ribosome biogenesis"/>
    <property type="evidence" value="ECO:0007669"/>
    <property type="project" value="UniProtKB-UniRule"/>
</dbReference>
<comment type="similarity">
    <text evidence="1 2">Belongs to the Iojap/RsfS family.</text>
</comment>
<organism evidence="3 4">
    <name type="scientific">Litorilinea aerophila</name>
    <dbReference type="NCBI Taxonomy" id="1204385"/>
    <lineage>
        <taxon>Bacteria</taxon>
        <taxon>Bacillati</taxon>
        <taxon>Chloroflexota</taxon>
        <taxon>Caldilineae</taxon>
        <taxon>Caldilineales</taxon>
        <taxon>Caldilineaceae</taxon>
        <taxon>Litorilinea</taxon>
    </lineage>
</organism>
<dbReference type="Proteomes" id="UP000317371">
    <property type="component" value="Unassembled WGS sequence"/>
</dbReference>
<comment type="caution">
    <text evidence="3">The sequence shown here is derived from an EMBL/GenBank/DDBJ whole genome shotgun (WGS) entry which is preliminary data.</text>
</comment>
<dbReference type="NCBIfam" id="TIGR00090">
    <property type="entry name" value="rsfS_iojap_ybeB"/>
    <property type="match status" value="1"/>
</dbReference>
<dbReference type="InterPro" id="IPR004394">
    <property type="entry name" value="Iojap/RsfS/C7orf30"/>
</dbReference>
<dbReference type="Pfam" id="PF02410">
    <property type="entry name" value="RsfS"/>
    <property type="match status" value="1"/>
</dbReference>
<protein>
    <recommendedName>
        <fullName evidence="2">Ribosomal silencing factor RsfS</fullName>
    </recommendedName>
</protein>
<comment type="subunit">
    <text evidence="2">Interacts with ribosomal protein uL14 (rplN).</text>
</comment>
<dbReference type="InParanoid" id="A0A540VM43"/>
<evidence type="ECO:0000313" key="4">
    <source>
        <dbReference type="Proteomes" id="UP000317371"/>
    </source>
</evidence>
<name>A0A540VM43_9CHLR</name>
<keyword evidence="2" id="KW-0678">Repressor</keyword>
<comment type="function">
    <text evidence="2">Functions as a ribosomal silencing factor. Interacts with ribosomal protein uL14 (rplN), blocking formation of intersubunit bridge B8. Prevents association of the 30S and 50S ribosomal subunits and the formation of functional ribosomes, thus repressing translation.</text>
</comment>
<keyword evidence="4" id="KW-1185">Reference proteome</keyword>
<dbReference type="FunCoup" id="A0A540VM43">
    <property type="interactions" value="355"/>
</dbReference>
<sequence length="117" mass="13462">MDSNALARWIVDLVEEKQATDIVLLDIHDQTTIADYFVIATVDNERQAQAIESDLLEKLKVEQNIRPLGIEGSQERGSGWILLDYGDVIVHLFTEEARQYYKLEELWNKANVVVKVF</sequence>
<reference evidence="3 4" key="1">
    <citation type="submission" date="2019-06" db="EMBL/GenBank/DDBJ databases">
        <title>Genome sequence of Litorilinea aerophila BAA-2444.</title>
        <authorList>
            <person name="Maclea K.S."/>
            <person name="Maurais E.G."/>
            <person name="Iannazzi L.C."/>
        </authorList>
    </citation>
    <scope>NUCLEOTIDE SEQUENCE [LARGE SCALE GENOMIC DNA]</scope>
    <source>
        <strain evidence="3 4">ATCC BAA-2444</strain>
    </source>
</reference>
<dbReference type="GO" id="GO:0005737">
    <property type="term" value="C:cytoplasm"/>
    <property type="evidence" value="ECO:0007669"/>
    <property type="project" value="UniProtKB-SubCell"/>
</dbReference>
<evidence type="ECO:0000313" key="3">
    <source>
        <dbReference type="EMBL" id="TQE97818.1"/>
    </source>
</evidence>
<dbReference type="HAMAP" id="MF_01477">
    <property type="entry name" value="Iojap_RsfS"/>
    <property type="match status" value="1"/>
</dbReference>
<dbReference type="OrthoDB" id="9793681at2"/>
<evidence type="ECO:0000256" key="1">
    <source>
        <dbReference type="ARBA" id="ARBA00010574"/>
    </source>
</evidence>
<dbReference type="InterPro" id="IPR043519">
    <property type="entry name" value="NT_sf"/>
</dbReference>
<gene>
    <name evidence="2 3" type="primary">rsfS</name>
    <name evidence="3" type="ORF">FKZ61_00090</name>
</gene>
<dbReference type="GO" id="GO:0042256">
    <property type="term" value="P:cytosolic ribosome assembly"/>
    <property type="evidence" value="ECO:0007669"/>
    <property type="project" value="UniProtKB-UniRule"/>
</dbReference>
<keyword evidence="2" id="KW-0810">Translation regulation</keyword>
<keyword evidence="2" id="KW-0963">Cytoplasm</keyword>
<dbReference type="PANTHER" id="PTHR21043">
    <property type="entry name" value="IOJAP SUPERFAMILY ORTHOLOG"/>
    <property type="match status" value="1"/>
</dbReference>
<dbReference type="EMBL" id="VIGC01000001">
    <property type="protein sequence ID" value="TQE97818.1"/>
    <property type="molecule type" value="Genomic_DNA"/>
</dbReference>
<dbReference type="PANTHER" id="PTHR21043:SF0">
    <property type="entry name" value="MITOCHONDRIAL ASSEMBLY OF RIBOSOMAL LARGE SUBUNIT PROTEIN 1"/>
    <property type="match status" value="1"/>
</dbReference>
<dbReference type="GO" id="GO:0043023">
    <property type="term" value="F:ribosomal large subunit binding"/>
    <property type="evidence" value="ECO:0007669"/>
    <property type="project" value="TreeGrafter"/>
</dbReference>
<accession>A0A540VM43</accession>
<dbReference type="Gene3D" id="3.30.460.10">
    <property type="entry name" value="Beta Polymerase, domain 2"/>
    <property type="match status" value="1"/>
</dbReference>
<dbReference type="AlphaFoldDB" id="A0A540VM43"/>
<proteinExistence type="inferred from homology"/>